<organism evidence="5">
    <name type="scientific">Opuntia streptacantha</name>
    <name type="common">Prickly pear cactus</name>
    <name type="synonym">Opuntia cardona</name>
    <dbReference type="NCBI Taxonomy" id="393608"/>
    <lineage>
        <taxon>Eukaryota</taxon>
        <taxon>Viridiplantae</taxon>
        <taxon>Streptophyta</taxon>
        <taxon>Embryophyta</taxon>
        <taxon>Tracheophyta</taxon>
        <taxon>Spermatophyta</taxon>
        <taxon>Magnoliopsida</taxon>
        <taxon>eudicotyledons</taxon>
        <taxon>Gunneridae</taxon>
        <taxon>Pentapetalae</taxon>
        <taxon>Caryophyllales</taxon>
        <taxon>Cactineae</taxon>
        <taxon>Cactaceae</taxon>
        <taxon>Opuntioideae</taxon>
        <taxon>Opuntia</taxon>
    </lineage>
</organism>
<keyword evidence="1" id="KW-0507">mRNA processing</keyword>
<protein>
    <recommendedName>
        <fullName evidence="4">CID domain-containing protein</fullName>
    </recommendedName>
</protein>
<dbReference type="Gene3D" id="1.25.40.90">
    <property type="match status" value="1"/>
</dbReference>
<evidence type="ECO:0000256" key="2">
    <source>
        <dbReference type="SAM" id="Coils"/>
    </source>
</evidence>
<feature type="coiled-coil region" evidence="2">
    <location>
        <begin position="253"/>
        <end position="287"/>
    </location>
</feature>
<sequence length="549" mass="59668">MSNDVFDVKILAEKLSKLNNSQQSIESLSRWCISHRRKARHIVETWEKMFSSSQKERCISFLYLANDILQNSRRKGSEFVNEFWKVLPAALRQVYDNGDESGKRAATRLVDIWEERKVFGSRVQSLKDEIMAIQGKDPVFQVVSNGKSANPIKIAKKDAQSLRVKLPVGEFPEKIVSAFHCLHDECGNEESALTRCDAAILYVEKIVKELESTITQGMQPGSGIADEIQEQGNVLEQCVKQLESAQATRAMLAGLLKEALQEQEAKLENIRRQLLIAQSRINELEMLKPKVSSQIHDVLDAEPRNFGELAKPASHATATAKILQIPATPSQPICTQISPVHQIPPTEQPATTFASLTASDEDSKKAAAAAVAAKLAASTSSAQMLTSVLSSLVAEEAASLNDNLKKAGFSSTLPMFSPDKRQKLEHSSLGAHLSSIPFSQASQAQASIAPPAPPLPPPPLMPSNPSSNPFAQSAGMMMNMTLYGIRNNGLPPPPPLPSHLPMALAGPPPLQPPQQPAQQQNASGGYYRPPGIGPYATSSQPSTPPVHRQ</sequence>
<dbReference type="FunFam" id="1.25.40.90:FF:000018">
    <property type="entry name" value="ENTH/VHS family protein isoform 1"/>
    <property type="match status" value="1"/>
</dbReference>
<reference evidence="5" key="2">
    <citation type="submission" date="2020-07" db="EMBL/GenBank/DDBJ databases">
        <authorList>
            <person name="Vera ALvarez R."/>
            <person name="Arias-Moreno D.M."/>
            <person name="Jimenez-Jacinto V."/>
            <person name="Jimenez-Bremont J.F."/>
            <person name="Swaminathan K."/>
            <person name="Moose S.P."/>
            <person name="Guerrero-Gonzalez M.L."/>
            <person name="Marino-Ramirez L."/>
            <person name="Landsman D."/>
            <person name="Rodriguez-Kessler M."/>
            <person name="Delgado-Sanchez P."/>
        </authorList>
    </citation>
    <scope>NUCLEOTIDE SEQUENCE</scope>
    <source>
        <tissue evidence="5">Cladode</tissue>
    </source>
</reference>
<dbReference type="GO" id="GO:0005634">
    <property type="term" value="C:nucleus"/>
    <property type="evidence" value="ECO:0007669"/>
    <property type="project" value="UniProtKB-ARBA"/>
</dbReference>
<dbReference type="InterPro" id="IPR006569">
    <property type="entry name" value="CID_dom"/>
</dbReference>
<dbReference type="GO" id="GO:0000993">
    <property type="term" value="F:RNA polymerase II complex binding"/>
    <property type="evidence" value="ECO:0007669"/>
    <property type="project" value="TreeGrafter"/>
</dbReference>
<feature type="compositionally biased region" description="Low complexity" evidence="3">
    <location>
        <begin position="440"/>
        <end position="449"/>
    </location>
</feature>
<dbReference type="AlphaFoldDB" id="A0A7C9D0F2"/>
<dbReference type="PANTHER" id="PTHR12460">
    <property type="entry name" value="CYCLIN-DEPENDENT KINASE INHIBITOR-RELATED PROTEIN"/>
    <property type="match status" value="1"/>
</dbReference>
<accession>A0A7C9D0F2</accession>
<dbReference type="SMART" id="SM00582">
    <property type="entry name" value="RPR"/>
    <property type="match status" value="1"/>
</dbReference>
<dbReference type="GO" id="GO:0031124">
    <property type="term" value="P:mRNA 3'-end processing"/>
    <property type="evidence" value="ECO:0007669"/>
    <property type="project" value="TreeGrafter"/>
</dbReference>
<evidence type="ECO:0000313" key="5">
    <source>
        <dbReference type="EMBL" id="MBA4630087.1"/>
    </source>
</evidence>
<dbReference type="PANTHER" id="PTHR12460:SF0">
    <property type="entry name" value="CID DOMAIN-CONTAINING PROTEIN-RELATED"/>
    <property type="match status" value="1"/>
</dbReference>
<dbReference type="EMBL" id="GISG01072014">
    <property type="protein sequence ID" value="MBA4630087.1"/>
    <property type="molecule type" value="Transcribed_RNA"/>
</dbReference>
<dbReference type="SUPFAM" id="SSF48464">
    <property type="entry name" value="ENTH/VHS domain"/>
    <property type="match status" value="1"/>
</dbReference>
<proteinExistence type="predicted"/>
<feature type="domain" description="CID" evidence="4">
    <location>
        <begin position="3"/>
        <end position="135"/>
    </location>
</feature>
<feature type="compositionally biased region" description="Pro residues" evidence="3">
    <location>
        <begin position="506"/>
        <end position="515"/>
    </location>
</feature>
<keyword evidence="2" id="KW-0175">Coiled coil</keyword>
<dbReference type="Pfam" id="PF04818">
    <property type="entry name" value="CID"/>
    <property type="match status" value="1"/>
</dbReference>
<dbReference type="PROSITE" id="PS51391">
    <property type="entry name" value="CID"/>
    <property type="match status" value="1"/>
</dbReference>
<feature type="region of interest" description="Disordered" evidence="3">
    <location>
        <begin position="488"/>
        <end position="549"/>
    </location>
</feature>
<feature type="compositionally biased region" description="Pro residues" evidence="3">
    <location>
        <begin position="450"/>
        <end position="462"/>
    </location>
</feature>
<name>A0A7C9D0F2_OPUST</name>
<feature type="region of interest" description="Disordered" evidence="3">
    <location>
        <begin position="440"/>
        <end position="472"/>
    </location>
</feature>
<evidence type="ECO:0000256" key="3">
    <source>
        <dbReference type="SAM" id="MobiDB-lite"/>
    </source>
</evidence>
<dbReference type="InterPro" id="IPR008942">
    <property type="entry name" value="ENTH_VHS"/>
</dbReference>
<feature type="compositionally biased region" description="Low complexity" evidence="3">
    <location>
        <begin position="516"/>
        <end position="535"/>
    </location>
</feature>
<evidence type="ECO:0000259" key="4">
    <source>
        <dbReference type="PROSITE" id="PS51391"/>
    </source>
</evidence>
<evidence type="ECO:0000256" key="1">
    <source>
        <dbReference type="ARBA" id="ARBA00022664"/>
    </source>
</evidence>
<reference evidence="5" key="1">
    <citation type="journal article" date="2013" name="J. Plant Res.">
        <title>Effect of fungi and light on seed germination of three Opuntia species from semiarid lands of central Mexico.</title>
        <authorList>
            <person name="Delgado-Sanchez P."/>
            <person name="Jimenez-Bremont J.F."/>
            <person name="Guerrero-Gonzalez Mde L."/>
            <person name="Flores J."/>
        </authorList>
    </citation>
    <scope>NUCLEOTIDE SEQUENCE</scope>
    <source>
        <tissue evidence="5">Cladode</tissue>
    </source>
</reference>
<dbReference type="CDD" id="cd16981">
    <property type="entry name" value="CID_RPRD_like"/>
    <property type="match status" value="1"/>
</dbReference>